<organism evidence="4 5">
    <name type="scientific">Actinophytocola oryzae</name>
    <dbReference type="NCBI Taxonomy" id="502181"/>
    <lineage>
        <taxon>Bacteria</taxon>
        <taxon>Bacillati</taxon>
        <taxon>Actinomycetota</taxon>
        <taxon>Actinomycetes</taxon>
        <taxon>Pseudonocardiales</taxon>
        <taxon>Pseudonocardiaceae</taxon>
    </lineage>
</organism>
<keyword evidence="5" id="KW-1185">Reference proteome</keyword>
<protein>
    <submittedName>
        <fullName evidence="4">Zn-dependent peptidase ImmA (M78 family)</fullName>
    </submittedName>
</protein>
<dbReference type="InterPro" id="IPR001387">
    <property type="entry name" value="Cro/C1-type_HTH"/>
</dbReference>
<dbReference type="PANTHER" id="PTHR43236">
    <property type="entry name" value="ANTITOXIN HIGA1"/>
    <property type="match status" value="1"/>
</dbReference>
<dbReference type="PANTHER" id="PTHR43236:SF1">
    <property type="entry name" value="BLL7220 PROTEIN"/>
    <property type="match status" value="1"/>
</dbReference>
<proteinExistence type="inferred from homology"/>
<accession>A0A4R7V412</accession>
<evidence type="ECO:0000256" key="2">
    <source>
        <dbReference type="SAM" id="MobiDB-lite"/>
    </source>
</evidence>
<dbReference type="Gene3D" id="1.10.10.2910">
    <property type="match status" value="1"/>
</dbReference>
<comment type="similarity">
    <text evidence="1">Belongs to the short-chain fatty acyl-CoA assimilation regulator (ScfR) family.</text>
</comment>
<reference evidence="4 5" key="1">
    <citation type="submission" date="2019-03" db="EMBL/GenBank/DDBJ databases">
        <title>Genomic Encyclopedia of Archaeal and Bacterial Type Strains, Phase II (KMG-II): from individual species to whole genera.</title>
        <authorList>
            <person name="Goeker M."/>
        </authorList>
    </citation>
    <scope>NUCLEOTIDE SEQUENCE [LARGE SCALE GENOMIC DNA]</scope>
    <source>
        <strain evidence="4 5">DSM 45499</strain>
    </source>
</reference>
<feature type="domain" description="HTH cro/C1-type" evidence="3">
    <location>
        <begin position="43"/>
        <end position="97"/>
    </location>
</feature>
<dbReference type="Pfam" id="PF01381">
    <property type="entry name" value="HTH_3"/>
    <property type="match status" value="1"/>
</dbReference>
<dbReference type="CDD" id="cd00093">
    <property type="entry name" value="HTH_XRE"/>
    <property type="match status" value="1"/>
</dbReference>
<comment type="caution">
    <text evidence="4">The sequence shown here is derived from an EMBL/GenBank/DDBJ whole genome shotgun (WGS) entry which is preliminary data.</text>
</comment>
<dbReference type="AlphaFoldDB" id="A0A4R7V412"/>
<dbReference type="InterPro" id="IPR010359">
    <property type="entry name" value="IrrE_HExxH"/>
</dbReference>
<dbReference type="InterPro" id="IPR052345">
    <property type="entry name" value="Rad_response_metalloprotease"/>
</dbReference>
<dbReference type="Pfam" id="PF06114">
    <property type="entry name" value="Peptidase_M78"/>
    <property type="match status" value="1"/>
</dbReference>
<evidence type="ECO:0000313" key="4">
    <source>
        <dbReference type="EMBL" id="TDV44158.1"/>
    </source>
</evidence>
<name>A0A4R7V412_9PSEU</name>
<evidence type="ECO:0000256" key="1">
    <source>
        <dbReference type="ARBA" id="ARBA00007227"/>
    </source>
</evidence>
<dbReference type="Gene3D" id="1.10.260.40">
    <property type="entry name" value="lambda repressor-like DNA-binding domains"/>
    <property type="match status" value="1"/>
</dbReference>
<sequence>MSEDSQPQLFPSSGKRGTNNRSRSRTERLSPAAVHEVFDPTRLTQARNLLGKTKRWLADELGVTPAAISQYEMGTNRPRPDLLPRLAEVLKVPLSFFLAGRPHARLDGSAAHFRSLRSTRAYQRAKAIAYTEQAWELTYALEKRVQLPLVDLPGFAGGEVHPGTDLPSDPVAAARALRVAWGLGTGPITHLIRRLESHGIVVLTPQRDDDLQTVDAFSTSRLPRPVVVLTPNRTDDVYRHRFSAAHELAHLILHGEVSPGDIAQEREADAFAAEFLTPRETILPELPTRADLHKLSQLRNSWGVSVHSLLYRCRELGLLSDSSASRAYQRLHDLQGQPGFAPQALAGYPGEQSALLVEAFNLACEHGLTIADLAHELAWTVPQVRQMLGAGEQRPVLLLVGSEPLRPTATENHR</sequence>
<gene>
    <name evidence="4" type="ORF">CLV71_11467</name>
</gene>
<dbReference type="SMART" id="SM00530">
    <property type="entry name" value="HTH_XRE"/>
    <property type="match status" value="1"/>
</dbReference>
<feature type="compositionally biased region" description="Polar residues" evidence="2">
    <location>
        <begin position="1"/>
        <end position="21"/>
    </location>
</feature>
<dbReference type="EMBL" id="SOCP01000014">
    <property type="protein sequence ID" value="TDV44158.1"/>
    <property type="molecule type" value="Genomic_DNA"/>
</dbReference>
<dbReference type="PROSITE" id="PS50943">
    <property type="entry name" value="HTH_CROC1"/>
    <property type="match status" value="1"/>
</dbReference>
<evidence type="ECO:0000313" key="5">
    <source>
        <dbReference type="Proteomes" id="UP000294927"/>
    </source>
</evidence>
<evidence type="ECO:0000259" key="3">
    <source>
        <dbReference type="PROSITE" id="PS50943"/>
    </source>
</evidence>
<feature type="region of interest" description="Disordered" evidence="2">
    <location>
        <begin position="1"/>
        <end position="33"/>
    </location>
</feature>
<dbReference type="GO" id="GO:0003677">
    <property type="term" value="F:DNA binding"/>
    <property type="evidence" value="ECO:0007669"/>
    <property type="project" value="InterPro"/>
</dbReference>
<dbReference type="Proteomes" id="UP000294927">
    <property type="component" value="Unassembled WGS sequence"/>
</dbReference>
<dbReference type="SUPFAM" id="SSF47413">
    <property type="entry name" value="lambda repressor-like DNA-binding domains"/>
    <property type="match status" value="1"/>
</dbReference>
<dbReference type="InterPro" id="IPR010982">
    <property type="entry name" value="Lambda_DNA-bd_dom_sf"/>
</dbReference>